<proteinExistence type="predicted"/>
<dbReference type="EMBL" id="GBXM01102711">
    <property type="protein sequence ID" value="JAH05866.1"/>
    <property type="molecule type" value="Transcribed_RNA"/>
</dbReference>
<sequence length="62" mass="7027">MSTHTYIWHCGFSSVATLCIWSKTLTSLDLTGSLVFRSRADGNYEPDKNWSISLQSFSILRP</sequence>
<reference evidence="1" key="1">
    <citation type="submission" date="2014-11" db="EMBL/GenBank/DDBJ databases">
        <authorList>
            <person name="Amaro Gonzalez C."/>
        </authorList>
    </citation>
    <scope>NUCLEOTIDE SEQUENCE</scope>
</reference>
<protein>
    <submittedName>
        <fullName evidence="1">Uncharacterized protein</fullName>
    </submittedName>
</protein>
<evidence type="ECO:0000313" key="1">
    <source>
        <dbReference type="EMBL" id="JAH05866.1"/>
    </source>
</evidence>
<dbReference type="AlphaFoldDB" id="A0A0E9PML2"/>
<organism evidence="1">
    <name type="scientific">Anguilla anguilla</name>
    <name type="common">European freshwater eel</name>
    <name type="synonym">Muraena anguilla</name>
    <dbReference type="NCBI Taxonomy" id="7936"/>
    <lineage>
        <taxon>Eukaryota</taxon>
        <taxon>Metazoa</taxon>
        <taxon>Chordata</taxon>
        <taxon>Craniata</taxon>
        <taxon>Vertebrata</taxon>
        <taxon>Euteleostomi</taxon>
        <taxon>Actinopterygii</taxon>
        <taxon>Neopterygii</taxon>
        <taxon>Teleostei</taxon>
        <taxon>Anguilliformes</taxon>
        <taxon>Anguillidae</taxon>
        <taxon>Anguilla</taxon>
    </lineage>
</organism>
<accession>A0A0E9PML2</accession>
<reference evidence="1" key="2">
    <citation type="journal article" date="2015" name="Fish Shellfish Immunol.">
        <title>Early steps in the European eel (Anguilla anguilla)-Vibrio vulnificus interaction in the gills: Role of the RtxA13 toxin.</title>
        <authorList>
            <person name="Callol A."/>
            <person name="Pajuelo D."/>
            <person name="Ebbesson L."/>
            <person name="Teles M."/>
            <person name="MacKenzie S."/>
            <person name="Amaro C."/>
        </authorList>
    </citation>
    <scope>NUCLEOTIDE SEQUENCE</scope>
</reference>
<name>A0A0E9PML2_ANGAN</name>